<dbReference type="AlphaFoldDB" id="A0AAV0DE74"/>
<name>A0AAV0DE74_9ASTE</name>
<dbReference type="EMBL" id="CAMAPF010000104">
    <property type="protein sequence ID" value="CAH9099072.1"/>
    <property type="molecule type" value="Genomic_DNA"/>
</dbReference>
<feature type="non-terminal residue" evidence="2">
    <location>
        <position position="248"/>
    </location>
</feature>
<evidence type="ECO:0000259" key="1">
    <source>
        <dbReference type="Pfam" id="PF13966"/>
    </source>
</evidence>
<evidence type="ECO:0000313" key="3">
    <source>
        <dbReference type="Proteomes" id="UP001152523"/>
    </source>
</evidence>
<feature type="domain" description="Reverse transcriptase zinc-binding" evidence="1">
    <location>
        <begin position="22"/>
        <end position="108"/>
    </location>
</feature>
<protein>
    <recommendedName>
        <fullName evidence="1">Reverse transcriptase zinc-binding domain-containing protein</fullName>
    </recommendedName>
</protein>
<organism evidence="2 3">
    <name type="scientific">Cuscuta epithymum</name>
    <dbReference type="NCBI Taxonomy" id="186058"/>
    <lineage>
        <taxon>Eukaryota</taxon>
        <taxon>Viridiplantae</taxon>
        <taxon>Streptophyta</taxon>
        <taxon>Embryophyta</taxon>
        <taxon>Tracheophyta</taxon>
        <taxon>Spermatophyta</taxon>
        <taxon>Magnoliopsida</taxon>
        <taxon>eudicotyledons</taxon>
        <taxon>Gunneridae</taxon>
        <taxon>Pentapetalae</taxon>
        <taxon>asterids</taxon>
        <taxon>lamiids</taxon>
        <taxon>Solanales</taxon>
        <taxon>Convolvulaceae</taxon>
        <taxon>Cuscuteae</taxon>
        <taxon>Cuscuta</taxon>
        <taxon>Cuscuta subgen. Cuscuta</taxon>
    </lineage>
</organism>
<comment type="caution">
    <text evidence="2">The sequence shown here is derived from an EMBL/GenBank/DDBJ whole genome shotgun (WGS) entry which is preliminary data.</text>
</comment>
<evidence type="ECO:0000313" key="2">
    <source>
        <dbReference type="EMBL" id="CAH9099072.1"/>
    </source>
</evidence>
<sequence length="248" mass="28467">MSRKRVTQVFRKVWRWEASGRFSVRSCYRRLARDIQVEGWVGWTEMWNCRLPPKIKSFFWQLCSDCLPTTKNLRSRMVNCQEVCGLCGKDDESVLHLFVRCPVAIEGWKAIGWDVNGAAGGSFLHCLELIFQTKKKPELEKVVWGCWGLWEERNRRVWQNKTLNASQVMFSASCFVDGWLFAQQKDQAKVTALGAQVWRLPKPGWCKMNVDAVRDHTGSWFGWAVRNSSGDFVGGGIKSGRGSCFSLE</sequence>
<reference evidence="2" key="1">
    <citation type="submission" date="2022-07" db="EMBL/GenBank/DDBJ databases">
        <authorList>
            <person name="Macas J."/>
            <person name="Novak P."/>
            <person name="Neumann P."/>
        </authorList>
    </citation>
    <scope>NUCLEOTIDE SEQUENCE</scope>
</reference>
<dbReference type="Proteomes" id="UP001152523">
    <property type="component" value="Unassembled WGS sequence"/>
</dbReference>
<proteinExistence type="predicted"/>
<dbReference type="InterPro" id="IPR026960">
    <property type="entry name" value="RVT-Znf"/>
</dbReference>
<accession>A0AAV0DE74</accession>
<gene>
    <name evidence="2" type="ORF">CEPIT_LOCUS14740</name>
</gene>
<dbReference type="Pfam" id="PF13966">
    <property type="entry name" value="zf-RVT"/>
    <property type="match status" value="1"/>
</dbReference>
<keyword evidence="3" id="KW-1185">Reference proteome</keyword>